<dbReference type="SUPFAM" id="SSF55874">
    <property type="entry name" value="ATPase domain of HSP90 chaperone/DNA topoisomerase II/histidine kinase"/>
    <property type="match status" value="1"/>
</dbReference>
<dbReference type="InterPro" id="IPR036890">
    <property type="entry name" value="HATPase_C_sf"/>
</dbReference>
<dbReference type="InterPro" id="IPR042121">
    <property type="entry name" value="MutL_C_regsub"/>
</dbReference>
<dbReference type="Pfam" id="PF13589">
    <property type="entry name" value="HATPase_c_3"/>
    <property type="match status" value="1"/>
</dbReference>
<dbReference type="PANTHER" id="PTHR10073">
    <property type="entry name" value="DNA MISMATCH REPAIR PROTEIN MLH, PMS, MUTL"/>
    <property type="match status" value="1"/>
</dbReference>
<dbReference type="InterPro" id="IPR038973">
    <property type="entry name" value="MutL/Mlh/Pms-like"/>
</dbReference>
<dbReference type="Gene3D" id="3.30.1370.100">
    <property type="entry name" value="MutL, C-terminal domain, regulatory subdomain"/>
    <property type="match status" value="1"/>
</dbReference>
<dbReference type="SUPFAM" id="SSF54211">
    <property type="entry name" value="Ribosomal protein S5 domain 2-like"/>
    <property type="match status" value="1"/>
</dbReference>
<dbReference type="InterPro" id="IPR014721">
    <property type="entry name" value="Ribsml_uS5_D2-typ_fold_subgr"/>
</dbReference>
<dbReference type="Gene3D" id="3.30.230.10">
    <property type="match status" value="1"/>
</dbReference>
<evidence type="ECO:0000259" key="6">
    <source>
        <dbReference type="SMART" id="SM01340"/>
    </source>
</evidence>
<dbReference type="InterPro" id="IPR013507">
    <property type="entry name" value="DNA_mismatch_S5_2-like"/>
</dbReference>
<dbReference type="InterPro" id="IPR014790">
    <property type="entry name" value="MutL_C"/>
</dbReference>
<proteinExistence type="inferred from homology"/>
<dbReference type="FunFam" id="3.30.565.10:FF:000003">
    <property type="entry name" value="DNA mismatch repair endonuclease MutL"/>
    <property type="match status" value="1"/>
</dbReference>
<feature type="region of interest" description="Disordered" evidence="4">
    <location>
        <begin position="740"/>
        <end position="798"/>
    </location>
</feature>
<evidence type="ECO:0000256" key="2">
    <source>
        <dbReference type="ARBA" id="ARBA00022763"/>
    </source>
</evidence>
<sequence>MRQISRLSNSVVSRLRSGTIISDIAQIAEELVCNSIDAGATQIQTEVDVEACFLKVEDDGCGISRNDLTLVGERHATSKLRELEELEGGVKTLGFRGEALSSLSDIALVEITSRCRGTANTYRKIVKNCATVSIGLCSQQRPPGTTVTVRDMFYNQPVRRRLMIASHRKVLSSLKERVLRFILIHPSISFKVTDLARSEVCMLSKSSTSLGATVSGMFGKDLLRSLEKIDFRQGSIRIAGYLSRSYHCFPSKNVQFIYINRRFVSKTPIHRLLNKWGQLNKNCLDDMLATSKRRVRNAEGEAGKQNGSSGRSLLPVFVLNLICPLSDYDITLEASKTMVEFKDWSPILNLVQGILQSLWGTSAGPPRQDLIISSRKSGDISRKADFGHGVQHSRRSSSRPRDSVSSARVSVERADPLMPLGESESTDNILAERSSKGNNHAIPRLPWIVESCGVEKTPLRSVLSFDKSDLSLPDFQTPESSSASDCFENVRLDLSPMKSSSGRLVERIRSLEDTQGSAAEAYTVSTLGKNIFEQSLDLSVGLPKVRMAQRLIAFDDIELDKLQPPPLEVSDFSVGPFWSGSDHSYRDRSSPDSSCFLKEVRSFVPERLTWREDGSDEKERGVKDKLRISDKPFASNETFGAYDISVDQFAFMGESFALDDGCFVSSSINSEASDAHQLSVNAERQAYSSKRSVCRFMSKDDGSSTQKTLHQGESYTASNLSRLRVKRNLEMFFSGQDKNVERSPVERHDPCRVGLGSKRQRRSSSGPPFYHPPKRCGSHGNPPNSLSSLQKESAGVLPKRDNCKTKIAVVKHNNPEPALKQTACSKEQSPDLLSSRKGWESEANNRAEAAHEVEGCPSHLRGQVDTSAVVPAHLGLPDVTGCGDSGAAPPDHVVQDMLKEWSNPCMKNDGGVLNLSSGILCWNSMSFLPDSIVKERLQHARVLQQVDKKFIPAVADGVLIIIDQHAADERVRLEELREQVLGSSQSKEGAQLSSPLDLTVAFTETQILQTYREQIESWGWRFRLSARHSTNSTWDVVSVVGSCKVSLSAVPCILGVMLSGEDLIEYLRQLTDTQGSSAPPPAVIRVLNYKACRGAIMFGDVLLPAESRQLVEHLKETSLCFQCAHGRPTMAPLVDLRALHKRLQTSDSSSGNLAKSVLPSGSTTVKPDSPVSVWHGLQHRKSSLQRSLERLKRAKQ</sequence>
<organism evidence="7 8">
    <name type="scientific">Riccia sorocarpa</name>
    <dbReference type="NCBI Taxonomy" id="122646"/>
    <lineage>
        <taxon>Eukaryota</taxon>
        <taxon>Viridiplantae</taxon>
        <taxon>Streptophyta</taxon>
        <taxon>Embryophyta</taxon>
        <taxon>Marchantiophyta</taxon>
        <taxon>Marchantiopsida</taxon>
        <taxon>Marchantiidae</taxon>
        <taxon>Marchantiales</taxon>
        <taxon>Ricciaceae</taxon>
        <taxon>Riccia</taxon>
    </lineage>
</organism>
<dbReference type="AlphaFoldDB" id="A0ABD3HTL0"/>
<protein>
    <recommendedName>
        <fullName evidence="9">DNA mismatch repair protein MLH3</fullName>
    </recommendedName>
</protein>
<evidence type="ECO:0008006" key="9">
    <source>
        <dbReference type="Google" id="ProtNLM"/>
    </source>
</evidence>
<comment type="caution">
    <text evidence="7">The sequence shown here is derived from an EMBL/GenBank/DDBJ whole genome shotgun (WGS) entry which is preliminary data.</text>
</comment>
<dbReference type="PROSITE" id="PS00058">
    <property type="entry name" value="DNA_MISMATCH_REPAIR_1"/>
    <property type="match status" value="1"/>
</dbReference>
<evidence type="ECO:0000313" key="8">
    <source>
        <dbReference type="Proteomes" id="UP001633002"/>
    </source>
</evidence>
<feature type="region of interest" description="Disordered" evidence="4">
    <location>
        <begin position="1145"/>
        <end position="1196"/>
    </location>
</feature>
<keyword evidence="3" id="KW-0234">DNA repair</keyword>
<feature type="compositionally biased region" description="Basic and acidic residues" evidence="4">
    <location>
        <begin position="740"/>
        <end position="751"/>
    </location>
</feature>
<feature type="domain" description="DNA mismatch repair protein S5" evidence="6">
    <location>
        <begin position="214"/>
        <end position="360"/>
    </location>
</feature>
<dbReference type="Gene3D" id="3.30.1540.20">
    <property type="entry name" value="MutL, C-terminal domain, dimerisation subdomain"/>
    <property type="match status" value="1"/>
</dbReference>
<dbReference type="Proteomes" id="UP001633002">
    <property type="component" value="Unassembled WGS sequence"/>
</dbReference>
<feature type="region of interest" description="Disordered" evidence="4">
    <location>
        <begin position="382"/>
        <end position="427"/>
    </location>
</feature>
<feature type="compositionally biased region" description="Polar residues" evidence="4">
    <location>
        <begin position="781"/>
        <end position="791"/>
    </location>
</feature>
<feature type="domain" description="MutL C-terminal dimerisation" evidence="5">
    <location>
        <begin position="942"/>
        <end position="1102"/>
    </location>
</feature>
<evidence type="ECO:0000256" key="4">
    <source>
        <dbReference type="SAM" id="MobiDB-lite"/>
    </source>
</evidence>
<evidence type="ECO:0000256" key="1">
    <source>
        <dbReference type="ARBA" id="ARBA00006082"/>
    </source>
</evidence>
<accession>A0ABD3HTL0</accession>
<dbReference type="Pfam" id="PF08676">
    <property type="entry name" value="MutL_C"/>
    <property type="match status" value="1"/>
</dbReference>
<keyword evidence="2" id="KW-0227">DNA damage</keyword>
<dbReference type="SMART" id="SM00853">
    <property type="entry name" value="MutL_C"/>
    <property type="match status" value="1"/>
</dbReference>
<feature type="region of interest" description="Disordered" evidence="4">
    <location>
        <begin position="820"/>
        <end position="848"/>
    </location>
</feature>
<dbReference type="InterPro" id="IPR042120">
    <property type="entry name" value="MutL_C_dimsub"/>
</dbReference>
<evidence type="ECO:0000256" key="3">
    <source>
        <dbReference type="ARBA" id="ARBA00023204"/>
    </source>
</evidence>
<name>A0ABD3HTL0_9MARC</name>
<keyword evidence="8" id="KW-1185">Reference proteome</keyword>
<gene>
    <name evidence="7" type="ORF">R1sor_007261</name>
</gene>
<dbReference type="SMART" id="SM01340">
    <property type="entry name" value="DNA_mis_repair"/>
    <property type="match status" value="1"/>
</dbReference>
<dbReference type="InterPro" id="IPR037198">
    <property type="entry name" value="MutL_C_sf"/>
</dbReference>
<evidence type="ECO:0000313" key="7">
    <source>
        <dbReference type="EMBL" id="KAL3693610.1"/>
    </source>
</evidence>
<reference evidence="7 8" key="1">
    <citation type="submission" date="2024-09" db="EMBL/GenBank/DDBJ databases">
        <title>Chromosome-scale assembly of Riccia sorocarpa.</title>
        <authorList>
            <person name="Paukszto L."/>
        </authorList>
    </citation>
    <scope>NUCLEOTIDE SEQUENCE [LARGE SCALE GENOMIC DNA]</scope>
    <source>
        <strain evidence="7">LP-2024</strain>
        <tissue evidence="7">Aerial parts of the thallus</tissue>
    </source>
</reference>
<dbReference type="NCBIfam" id="TIGR00585">
    <property type="entry name" value="mutl"/>
    <property type="match status" value="1"/>
</dbReference>
<dbReference type="InterPro" id="IPR002099">
    <property type="entry name" value="MutL/Mlh/PMS"/>
</dbReference>
<dbReference type="GO" id="GO:0006281">
    <property type="term" value="P:DNA repair"/>
    <property type="evidence" value="ECO:0007669"/>
    <property type="project" value="UniProtKB-KW"/>
</dbReference>
<evidence type="ECO:0000259" key="5">
    <source>
        <dbReference type="SMART" id="SM00853"/>
    </source>
</evidence>
<dbReference type="Pfam" id="PF01119">
    <property type="entry name" value="DNA_mis_repair"/>
    <property type="match status" value="1"/>
</dbReference>
<feature type="compositionally biased region" description="Polar residues" evidence="4">
    <location>
        <begin position="1145"/>
        <end position="1166"/>
    </location>
</feature>
<dbReference type="InterPro" id="IPR014762">
    <property type="entry name" value="DNA_mismatch_repair_CS"/>
</dbReference>
<feature type="compositionally biased region" description="Basic and acidic residues" evidence="4">
    <location>
        <begin position="1187"/>
        <end position="1196"/>
    </location>
</feature>
<dbReference type="PANTHER" id="PTHR10073:SF47">
    <property type="entry name" value="DNA MISMATCH REPAIR PROTEIN MLH3"/>
    <property type="match status" value="1"/>
</dbReference>
<dbReference type="CDD" id="cd16926">
    <property type="entry name" value="HATPase_MutL-MLH-PMS-like"/>
    <property type="match status" value="1"/>
</dbReference>
<dbReference type="InterPro" id="IPR020568">
    <property type="entry name" value="Ribosomal_Su5_D2-typ_SF"/>
</dbReference>
<dbReference type="EMBL" id="JBJQOH010000003">
    <property type="protein sequence ID" value="KAL3693610.1"/>
    <property type="molecule type" value="Genomic_DNA"/>
</dbReference>
<feature type="compositionally biased region" description="Basic and acidic residues" evidence="4">
    <location>
        <begin position="837"/>
        <end position="848"/>
    </location>
</feature>
<dbReference type="SUPFAM" id="SSF118116">
    <property type="entry name" value="DNA mismatch repair protein MutL"/>
    <property type="match status" value="1"/>
</dbReference>
<comment type="similarity">
    <text evidence="1">Belongs to the DNA mismatch repair MutL/HexB family.</text>
</comment>
<dbReference type="Gene3D" id="3.30.565.10">
    <property type="entry name" value="Histidine kinase-like ATPase, C-terminal domain"/>
    <property type="match status" value="1"/>
</dbReference>